<gene>
    <name evidence="3" type="ORF">GCM10011387_15640</name>
</gene>
<dbReference type="AlphaFoldDB" id="A0A916XDM5"/>
<evidence type="ECO:0000313" key="4">
    <source>
        <dbReference type="Proteomes" id="UP000651668"/>
    </source>
</evidence>
<keyword evidence="2" id="KW-0812">Transmembrane</keyword>
<sequence length="118" mass="12806">MGVVPNKKQATMKLIRENTNLKTIGLITGLAAGAVVAALFATKSGSEYRELIAKRIKGLLGEIEPQKAVEIKDHVVEDVRSQVMEAANKLTGDAENVDLTKTTLKHTEPKSRQLPIES</sequence>
<accession>A0A916XDM5</accession>
<evidence type="ECO:0000313" key="3">
    <source>
        <dbReference type="EMBL" id="GGC62916.1"/>
    </source>
</evidence>
<keyword evidence="2" id="KW-1133">Transmembrane helix</keyword>
<reference evidence="3" key="2">
    <citation type="submission" date="2020-09" db="EMBL/GenBank/DDBJ databases">
        <authorList>
            <person name="Sun Q."/>
            <person name="Zhou Y."/>
        </authorList>
    </citation>
    <scope>NUCLEOTIDE SEQUENCE</scope>
    <source>
        <strain evidence="3">CGMCC 1.15343</strain>
    </source>
</reference>
<dbReference type="Proteomes" id="UP000651668">
    <property type="component" value="Unassembled WGS sequence"/>
</dbReference>
<keyword evidence="4" id="KW-1185">Reference proteome</keyword>
<feature type="transmembrane region" description="Helical" evidence="2">
    <location>
        <begin position="21"/>
        <end position="41"/>
    </location>
</feature>
<comment type="caution">
    <text evidence="3">The sequence shown here is derived from an EMBL/GenBank/DDBJ whole genome shotgun (WGS) entry which is preliminary data.</text>
</comment>
<dbReference type="InterPro" id="IPR024623">
    <property type="entry name" value="YtxH"/>
</dbReference>
<reference evidence="3" key="1">
    <citation type="journal article" date="2014" name="Int. J. Syst. Evol. Microbiol.">
        <title>Complete genome sequence of Corynebacterium casei LMG S-19264T (=DSM 44701T), isolated from a smear-ripened cheese.</title>
        <authorList>
            <consortium name="US DOE Joint Genome Institute (JGI-PGF)"/>
            <person name="Walter F."/>
            <person name="Albersmeier A."/>
            <person name="Kalinowski J."/>
            <person name="Ruckert C."/>
        </authorList>
    </citation>
    <scope>NUCLEOTIDE SEQUENCE</scope>
    <source>
        <strain evidence="3">CGMCC 1.15343</strain>
    </source>
</reference>
<feature type="region of interest" description="Disordered" evidence="1">
    <location>
        <begin position="98"/>
        <end position="118"/>
    </location>
</feature>
<protein>
    <recommendedName>
        <fullName evidence="5">YtxH-like protein</fullName>
    </recommendedName>
</protein>
<dbReference type="EMBL" id="BMIL01000004">
    <property type="protein sequence ID" value="GGC62916.1"/>
    <property type="molecule type" value="Genomic_DNA"/>
</dbReference>
<evidence type="ECO:0008006" key="5">
    <source>
        <dbReference type="Google" id="ProtNLM"/>
    </source>
</evidence>
<dbReference type="Pfam" id="PF12732">
    <property type="entry name" value="YtxH"/>
    <property type="match status" value="1"/>
</dbReference>
<evidence type="ECO:0000256" key="1">
    <source>
        <dbReference type="SAM" id="MobiDB-lite"/>
    </source>
</evidence>
<name>A0A916XDM5_9SPHI</name>
<keyword evidence="2" id="KW-0472">Membrane</keyword>
<evidence type="ECO:0000256" key="2">
    <source>
        <dbReference type="SAM" id="Phobius"/>
    </source>
</evidence>
<organism evidence="3 4">
    <name type="scientific">Pedobacter quisquiliarum</name>
    <dbReference type="NCBI Taxonomy" id="1834438"/>
    <lineage>
        <taxon>Bacteria</taxon>
        <taxon>Pseudomonadati</taxon>
        <taxon>Bacteroidota</taxon>
        <taxon>Sphingobacteriia</taxon>
        <taxon>Sphingobacteriales</taxon>
        <taxon>Sphingobacteriaceae</taxon>
        <taxon>Pedobacter</taxon>
    </lineage>
</organism>
<proteinExistence type="predicted"/>